<accession>A0A2V1DX62</accession>
<dbReference type="STRING" id="97972.A0A2V1DX62"/>
<dbReference type="InterPro" id="IPR006771">
    <property type="entry name" value="CetA-like"/>
</dbReference>
<reference evidence="3 4" key="1">
    <citation type="journal article" date="2018" name="Sci. Rep.">
        <title>Comparative genomics provides insights into the lifestyle and reveals functional heterogeneity of dark septate endophytic fungi.</title>
        <authorList>
            <person name="Knapp D.G."/>
            <person name="Nemeth J.B."/>
            <person name="Barry K."/>
            <person name="Hainaut M."/>
            <person name="Henrissat B."/>
            <person name="Johnson J."/>
            <person name="Kuo A."/>
            <person name="Lim J.H.P."/>
            <person name="Lipzen A."/>
            <person name="Nolan M."/>
            <person name="Ohm R.A."/>
            <person name="Tamas L."/>
            <person name="Grigoriev I.V."/>
            <person name="Spatafora J.W."/>
            <person name="Nagy L.G."/>
            <person name="Kovacs G.M."/>
        </authorList>
    </citation>
    <scope>NUCLEOTIDE SEQUENCE [LARGE SCALE GENOMIC DNA]</scope>
    <source>
        <strain evidence="3 4">DSE2036</strain>
    </source>
</reference>
<dbReference type="EMBL" id="KZ805357">
    <property type="protein sequence ID" value="PVI01430.1"/>
    <property type="molecule type" value="Genomic_DNA"/>
</dbReference>
<dbReference type="Proteomes" id="UP000244855">
    <property type="component" value="Unassembled WGS sequence"/>
</dbReference>
<keyword evidence="2" id="KW-0732">Signal</keyword>
<keyword evidence="4" id="KW-1185">Reference proteome</keyword>
<evidence type="ECO:0000313" key="3">
    <source>
        <dbReference type="EMBL" id="PVI01430.1"/>
    </source>
</evidence>
<feature type="signal peptide" evidence="2">
    <location>
        <begin position="1"/>
        <end position="21"/>
    </location>
</feature>
<dbReference type="AlphaFoldDB" id="A0A2V1DX62"/>
<sequence length="241" mass="25058">MTLRRVLLAFLLLAFLPAVLGTCVDKTVTETAWITETATPSPSPISSSASNPGATSIPSAVSTPGASSTSKTFNQLTPTPNQGSIRNSCGYDVYVWSVGCSDTASNVKIAAGTTWSEPLRRCSNGGVVYKVSKIAGDNSKVMQFEAGVWADKDMVQYDLSYLNCMVPGTTDLSACAGWEGGHQAVPGKGCQVFVCKPGEYCDGSSYTVAEFGYQGGGITHPNAGCAASRGISFELCACSKA</sequence>
<evidence type="ECO:0000256" key="1">
    <source>
        <dbReference type="SAM" id="MobiDB-lite"/>
    </source>
</evidence>
<feature type="compositionally biased region" description="Polar residues" evidence="1">
    <location>
        <begin position="53"/>
        <end position="80"/>
    </location>
</feature>
<protein>
    <submittedName>
        <fullName evidence="3">Uncharacterized protein</fullName>
    </submittedName>
</protein>
<dbReference type="Pfam" id="PF04681">
    <property type="entry name" value="Bys1"/>
    <property type="match status" value="1"/>
</dbReference>
<proteinExistence type="predicted"/>
<evidence type="ECO:0000256" key="2">
    <source>
        <dbReference type="SAM" id="SignalP"/>
    </source>
</evidence>
<gene>
    <name evidence="3" type="ORF">DM02DRAFT_591071</name>
</gene>
<feature type="chain" id="PRO_5015971268" evidence="2">
    <location>
        <begin position="22"/>
        <end position="241"/>
    </location>
</feature>
<dbReference type="OrthoDB" id="5144514at2759"/>
<feature type="region of interest" description="Disordered" evidence="1">
    <location>
        <begin position="37"/>
        <end position="80"/>
    </location>
</feature>
<name>A0A2V1DX62_9PLEO</name>
<organism evidence="3 4">
    <name type="scientific">Periconia macrospinosa</name>
    <dbReference type="NCBI Taxonomy" id="97972"/>
    <lineage>
        <taxon>Eukaryota</taxon>
        <taxon>Fungi</taxon>
        <taxon>Dikarya</taxon>
        <taxon>Ascomycota</taxon>
        <taxon>Pezizomycotina</taxon>
        <taxon>Dothideomycetes</taxon>
        <taxon>Pleosporomycetidae</taxon>
        <taxon>Pleosporales</taxon>
        <taxon>Massarineae</taxon>
        <taxon>Periconiaceae</taxon>
        <taxon>Periconia</taxon>
    </lineage>
</organism>
<evidence type="ECO:0000313" key="4">
    <source>
        <dbReference type="Proteomes" id="UP000244855"/>
    </source>
</evidence>